<reference evidence="2 3" key="1">
    <citation type="journal article" date="2015" name="Genome Announc.">
        <title>Complete genome sequence of Martelella endophytica YC6887, which has antifungal activity associated with a halophyte.</title>
        <authorList>
            <person name="Khan A."/>
            <person name="Khan H."/>
            <person name="Chung E.J."/>
            <person name="Hossain M.T."/>
            <person name="Chung Y.R."/>
        </authorList>
    </citation>
    <scope>NUCLEOTIDE SEQUENCE [LARGE SCALE GENOMIC DNA]</scope>
    <source>
        <strain evidence="2">YC6887</strain>
    </source>
</reference>
<feature type="domain" description="N-acetyltransferase" evidence="1">
    <location>
        <begin position="1"/>
        <end position="148"/>
    </location>
</feature>
<dbReference type="KEGG" id="mey:TM49_16330"/>
<dbReference type="HOGENOM" id="CLU_081840_2_0_5"/>
<sequence>MIIRRERFEDVKAVDALVRKAFQGMPYSDGSEPAIIRRLRKAGALSLALVAEEDGKPVGHIAFSPVGISDGASDWFGLGPLAVRPDFQRREIGTALVLGGLELLRDDRAGGVVVLGSPQFYQRFGFRCEPSLTLEGAPPDHFMALPFEGDVPAGKVAFHRAFYGEG</sequence>
<gene>
    <name evidence="2" type="ORF">TM49_16330</name>
</gene>
<dbReference type="SUPFAM" id="SSF55729">
    <property type="entry name" value="Acyl-CoA N-acyltransferases (Nat)"/>
    <property type="match status" value="1"/>
</dbReference>
<dbReference type="PATRIC" id="fig|1486262.3.peg.3376"/>
<dbReference type="CDD" id="cd04301">
    <property type="entry name" value="NAT_SF"/>
    <property type="match status" value="1"/>
</dbReference>
<dbReference type="GO" id="GO:0016747">
    <property type="term" value="F:acyltransferase activity, transferring groups other than amino-acyl groups"/>
    <property type="evidence" value="ECO:0007669"/>
    <property type="project" value="InterPro"/>
</dbReference>
<keyword evidence="3" id="KW-1185">Reference proteome</keyword>
<name>A0A0D5LU69_MAREN</name>
<dbReference type="InterPro" id="IPR000182">
    <property type="entry name" value="GNAT_dom"/>
</dbReference>
<dbReference type="EMBL" id="CP010803">
    <property type="protein sequence ID" value="AJY46888.1"/>
    <property type="molecule type" value="Genomic_DNA"/>
</dbReference>
<protein>
    <submittedName>
        <fullName evidence="2">GCN5 family acetyltransferase</fullName>
    </submittedName>
</protein>
<evidence type="ECO:0000313" key="3">
    <source>
        <dbReference type="Proteomes" id="UP000032611"/>
    </source>
</evidence>
<dbReference type="STRING" id="1486262.TM49_16330"/>
<dbReference type="InterPro" id="IPR016181">
    <property type="entry name" value="Acyl_CoA_acyltransferase"/>
</dbReference>
<dbReference type="PROSITE" id="PS51186">
    <property type="entry name" value="GNAT"/>
    <property type="match status" value="1"/>
</dbReference>
<proteinExistence type="predicted"/>
<dbReference type="OrthoDB" id="9797178at2"/>
<organism evidence="2 3">
    <name type="scientific">Martelella endophytica</name>
    <dbReference type="NCBI Taxonomy" id="1486262"/>
    <lineage>
        <taxon>Bacteria</taxon>
        <taxon>Pseudomonadati</taxon>
        <taxon>Pseudomonadota</taxon>
        <taxon>Alphaproteobacteria</taxon>
        <taxon>Hyphomicrobiales</taxon>
        <taxon>Aurantimonadaceae</taxon>
        <taxon>Martelella</taxon>
    </lineage>
</organism>
<keyword evidence="2" id="KW-0808">Transferase</keyword>
<dbReference type="AlphaFoldDB" id="A0A0D5LU69"/>
<dbReference type="Gene3D" id="3.40.630.30">
    <property type="match status" value="1"/>
</dbReference>
<dbReference type="Proteomes" id="UP000032611">
    <property type="component" value="Chromosome"/>
</dbReference>
<evidence type="ECO:0000313" key="2">
    <source>
        <dbReference type="EMBL" id="AJY46888.1"/>
    </source>
</evidence>
<dbReference type="RefSeq" id="WP_045682836.1">
    <property type="nucleotide sequence ID" value="NZ_CP010803.1"/>
</dbReference>
<evidence type="ECO:0000259" key="1">
    <source>
        <dbReference type="PROSITE" id="PS51186"/>
    </source>
</evidence>
<accession>A0A0D5LU69</accession>
<dbReference type="Pfam" id="PF00583">
    <property type="entry name" value="Acetyltransf_1"/>
    <property type="match status" value="1"/>
</dbReference>